<keyword evidence="2" id="KW-0547">Nucleotide-binding</keyword>
<evidence type="ECO:0000259" key="8">
    <source>
        <dbReference type="PROSITE" id="PS50045"/>
    </source>
</evidence>
<evidence type="ECO:0000256" key="6">
    <source>
        <dbReference type="ARBA" id="ARBA00023163"/>
    </source>
</evidence>
<dbReference type="SMART" id="SM00448">
    <property type="entry name" value="REC"/>
    <property type="match status" value="1"/>
</dbReference>
<evidence type="ECO:0000256" key="5">
    <source>
        <dbReference type="ARBA" id="ARBA00023015"/>
    </source>
</evidence>
<organism evidence="10 11">
    <name type="scientific">Rhodohalobacter barkolensis</name>
    <dbReference type="NCBI Taxonomy" id="2053187"/>
    <lineage>
        <taxon>Bacteria</taxon>
        <taxon>Pseudomonadati</taxon>
        <taxon>Balneolota</taxon>
        <taxon>Balneolia</taxon>
        <taxon>Balneolales</taxon>
        <taxon>Balneolaceae</taxon>
        <taxon>Rhodohalobacter</taxon>
    </lineage>
</organism>
<dbReference type="GO" id="GO:0005524">
    <property type="term" value="F:ATP binding"/>
    <property type="evidence" value="ECO:0007669"/>
    <property type="project" value="UniProtKB-KW"/>
</dbReference>
<evidence type="ECO:0000259" key="9">
    <source>
        <dbReference type="PROSITE" id="PS50110"/>
    </source>
</evidence>
<dbReference type="SUPFAM" id="SSF46689">
    <property type="entry name" value="Homeodomain-like"/>
    <property type="match status" value="1"/>
</dbReference>
<feature type="modified residue" description="4-aspartylphosphate" evidence="7">
    <location>
        <position position="55"/>
    </location>
</feature>
<dbReference type="InterPro" id="IPR001789">
    <property type="entry name" value="Sig_transdc_resp-reg_receiver"/>
</dbReference>
<dbReference type="InterPro" id="IPR058031">
    <property type="entry name" value="AAA_lid_NorR"/>
</dbReference>
<dbReference type="Gene3D" id="1.10.10.60">
    <property type="entry name" value="Homeodomain-like"/>
    <property type="match status" value="1"/>
</dbReference>
<dbReference type="InterPro" id="IPR027417">
    <property type="entry name" value="P-loop_NTPase"/>
</dbReference>
<dbReference type="RefSeq" id="WP_101071659.1">
    <property type="nucleotide sequence ID" value="NZ_PISP01000001.1"/>
</dbReference>
<dbReference type="InterPro" id="IPR011006">
    <property type="entry name" value="CheY-like_superfamily"/>
</dbReference>
<reference evidence="10 11" key="1">
    <citation type="submission" date="2017-11" db="EMBL/GenBank/DDBJ databases">
        <title>Rhodohalobacter 15182 sp. nov., isolated from a salt lake.</title>
        <authorList>
            <person name="Han S."/>
        </authorList>
    </citation>
    <scope>NUCLEOTIDE SEQUENCE [LARGE SCALE GENOMIC DNA]</scope>
    <source>
        <strain evidence="10 11">15182</strain>
    </source>
</reference>
<dbReference type="Pfam" id="PF02954">
    <property type="entry name" value="HTH_8"/>
    <property type="match status" value="1"/>
</dbReference>
<dbReference type="FunFam" id="3.40.50.300:FF:000006">
    <property type="entry name" value="DNA-binding transcriptional regulator NtrC"/>
    <property type="match status" value="1"/>
</dbReference>
<keyword evidence="1 7" id="KW-0597">Phosphoprotein</keyword>
<dbReference type="SMART" id="SM00382">
    <property type="entry name" value="AAA"/>
    <property type="match status" value="1"/>
</dbReference>
<evidence type="ECO:0000256" key="1">
    <source>
        <dbReference type="ARBA" id="ARBA00022553"/>
    </source>
</evidence>
<evidence type="ECO:0000256" key="3">
    <source>
        <dbReference type="ARBA" id="ARBA00022840"/>
    </source>
</evidence>
<dbReference type="CDD" id="cd17550">
    <property type="entry name" value="REC_NtrX-like"/>
    <property type="match status" value="1"/>
</dbReference>
<dbReference type="PROSITE" id="PS50110">
    <property type="entry name" value="RESPONSE_REGULATORY"/>
    <property type="match status" value="1"/>
</dbReference>
<protein>
    <submittedName>
        <fullName evidence="10">Fis family transcriptional regulator</fullName>
    </submittedName>
</protein>
<dbReference type="Gene3D" id="3.40.50.300">
    <property type="entry name" value="P-loop containing nucleotide triphosphate hydrolases"/>
    <property type="match status" value="1"/>
</dbReference>
<keyword evidence="6" id="KW-0804">Transcription</keyword>
<dbReference type="AlphaFoldDB" id="A0A2N0VJJ5"/>
<feature type="domain" description="Sigma-54 factor interaction" evidence="8">
    <location>
        <begin position="142"/>
        <end position="372"/>
    </location>
</feature>
<dbReference type="PANTHER" id="PTHR32071">
    <property type="entry name" value="TRANSCRIPTIONAL REGULATORY PROTEIN"/>
    <property type="match status" value="1"/>
</dbReference>
<evidence type="ECO:0000256" key="2">
    <source>
        <dbReference type="ARBA" id="ARBA00022741"/>
    </source>
</evidence>
<proteinExistence type="predicted"/>
<dbReference type="Gene3D" id="1.10.8.60">
    <property type="match status" value="1"/>
</dbReference>
<dbReference type="InterPro" id="IPR009057">
    <property type="entry name" value="Homeodomain-like_sf"/>
</dbReference>
<dbReference type="InterPro" id="IPR025943">
    <property type="entry name" value="Sigma_54_int_dom_ATP-bd_2"/>
</dbReference>
<dbReference type="SUPFAM" id="SSF52540">
    <property type="entry name" value="P-loop containing nucleoside triphosphate hydrolases"/>
    <property type="match status" value="1"/>
</dbReference>
<dbReference type="PROSITE" id="PS50045">
    <property type="entry name" value="SIGMA54_INTERACT_4"/>
    <property type="match status" value="1"/>
</dbReference>
<name>A0A2N0VJJ5_9BACT</name>
<dbReference type="GO" id="GO:0006355">
    <property type="term" value="P:regulation of DNA-templated transcription"/>
    <property type="evidence" value="ECO:0007669"/>
    <property type="project" value="InterPro"/>
</dbReference>
<feature type="domain" description="Response regulatory" evidence="9">
    <location>
        <begin position="6"/>
        <end position="120"/>
    </location>
</feature>
<dbReference type="InterPro" id="IPR002197">
    <property type="entry name" value="HTH_Fis"/>
</dbReference>
<dbReference type="GO" id="GO:0043565">
    <property type="term" value="F:sequence-specific DNA binding"/>
    <property type="evidence" value="ECO:0007669"/>
    <property type="project" value="InterPro"/>
</dbReference>
<dbReference type="CDD" id="cd00009">
    <property type="entry name" value="AAA"/>
    <property type="match status" value="1"/>
</dbReference>
<dbReference type="Pfam" id="PF25601">
    <property type="entry name" value="AAA_lid_14"/>
    <property type="match status" value="1"/>
</dbReference>
<keyword evidence="5" id="KW-0805">Transcription regulation</keyword>
<dbReference type="InterPro" id="IPR003593">
    <property type="entry name" value="AAA+_ATPase"/>
</dbReference>
<sequence>MSKKPRILITDDEKSIRNILRDILEYESYDVEEAESGDEALKKVSGGRIDLVILDIKMKGIDGLETLEKIKDTEPELPVIMISGHGTIKIAVDATKKGAYDFLEKPPDLNRLLVTVRNALKSSELIRENKQIKSELLGVSEIIGESAPIKKIKDTISKIAATSSRVLITGENGTGKELVARSIHSQSRRASKPFVDVNCAAIPSELLESELFGHEKGAFTGAIKQRIGKFEQANGGTLFLDEIGDMSPDAQAKVLRALQENRVTRVGGSESIEVDVRVISATNKDLRSEIEQGGFREDLYHRLSVIPIHIPPLRERREDIPLLAKTFLARLGEEEIVFSGKSFTDDAIEVLKEQTWSGNIRELQNVIERLAILSPEDEITGDDVRRLVVGNQSSKKAVSELINDLEKFQDFKEEAEKLFLVKKLEKYGWNVSATAEAIDIRRSHIYNKMKKYDIER</sequence>
<comment type="caution">
    <text evidence="10">The sequence shown here is derived from an EMBL/GenBank/DDBJ whole genome shotgun (WGS) entry which is preliminary data.</text>
</comment>
<dbReference type="Gene3D" id="3.40.50.2300">
    <property type="match status" value="1"/>
</dbReference>
<keyword evidence="3" id="KW-0067">ATP-binding</keyword>
<dbReference type="EMBL" id="PISP01000001">
    <property type="protein sequence ID" value="PKD44367.1"/>
    <property type="molecule type" value="Genomic_DNA"/>
</dbReference>
<evidence type="ECO:0000256" key="4">
    <source>
        <dbReference type="ARBA" id="ARBA00023012"/>
    </source>
</evidence>
<accession>A0A2N0VJJ5</accession>
<dbReference type="OrthoDB" id="9767722at2"/>
<dbReference type="FunFam" id="3.40.50.2300:FF:000018">
    <property type="entry name" value="DNA-binding transcriptional regulator NtrC"/>
    <property type="match status" value="1"/>
</dbReference>
<gene>
    <name evidence="10" type="ORF">CWD77_02545</name>
</gene>
<dbReference type="Pfam" id="PF00158">
    <property type="entry name" value="Sigma54_activat"/>
    <property type="match status" value="1"/>
</dbReference>
<dbReference type="InterPro" id="IPR002078">
    <property type="entry name" value="Sigma_54_int"/>
</dbReference>
<keyword evidence="11" id="KW-1185">Reference proteome</keyword>
<dbReference type="Proteomes" id="UP000233398">
    <property type="component" value="Unassembled WGS sequence"/>
</dbReference>
<evidence type="ECO:0000313" key="10">
    <source>
        <dbReference type="EMBL" id="PKD44367.1"/>
    </source>
</evidence>
<dbReference type="SUPFAM" id="SSF52172">
    <property type="entry name" value="CheY-like"/>
    <property type="match status" value="1"/>
</dbReference>
<dbReference type="GO" id="GO:0000160">
    <property type="term" value="P:phosphorelay signal transduction system"/>
    <property type="evidence" value="ECO:0007669"/>
    <property type="project" value="UniProtKB-KW"/>
</dbReference>
<evidence type="ECO:0000256" key="7">
    <source>
        <dbReference type="PROSITE-ProRule" id="PRU00169"/>
    </source>
</evidence>
<evidence type="ECO:0000313" key="11">
    <source>
        <dbReference type="Proteomes" id="UP000233398"/>
    </source>
</evidence>
<dbReference type="Pfam" id="PF00072">
    <property type="entry name" value="Response_reg"/>
    <property type="match status" value="1"/>
</dbReference>
<dbReference type="PANTHER" id="PTHR32071:SF17">
    <property type="entry name" value="TRANSCRIPTIONAL REGULATOR (NTRC FAMILY)"/>
    <property type="match status" value="1"/>
</dbReference>
<keyword evidence="4" id="KW-0902">Two-component regulatory system</keyword>
<dbReference type="PROSITE" id="PS00676">
    <property type="entry name" value="SIGMA54_INTERACT_2"/>
    <property type="match status" value="1"/>
</dbReference>